<dbReference type="InterPro" id="IPR005094">
    <property type="entry name" value="Endonuclease_MobA/VirD2"/>
</dbReference>
<feature type="domain" description="MobA/VirD2-like nuclease" evidence="2">
    <location>
        <begin position="18"/>
        <end position="143"/>
    </location>
</feature>
<gene>
    <name evidence="3" type="ORF">H6G94_33665</name>
</gene>
<dbReference type="Proteomes" id="UP000606396">
    <property type="component" value="Unassembled WGS sequence"/>
</dbReference>
<dbReference type="RefSeq" id="WP_190952595.1">
    <property type="nucleotide sequence ID" value="NZ_JACJTC010000040.1"/>
</dbReference>
<sequence length="392" mass="45235">MIGNQTKGRGFRGLLDYLEKQEDAKLIGGNMGGNNAIALAREFKISRQLNPEGDRVVYHASLSLPHGERLDDATWNEIANRYLEEMGFDSNQYVVYRHSNTEHDHVHICASRIRLDNGKIVHDGWDYKRSETVIRQLEKDYGLQQTPSSHEKLSRNPSIGQQRRLERERQEYINGSRPTPQERPIKQQLQELIDYATADNPTMPQLIERLQIEGVKVRHGLTRNGKSKGISYSWKDQQFSGTHLGAAYTFPGLQKHFGVDYQPKRDDQRIISLLLNPAKPTQQSKPVESVQPKEHQENHELKPLEQAELNQWQQKYQQLSLALKLTALSPNDRDRKIISHLINQEQSTQDIKDIIKNGSIQRTQAEFKQLVELAIDDSEKQEQKTIRRGLSR</sequence>
<dbReference type="EMBL" id="JACJTC010000040">
    <property type="protein sequence ID" value="MBD2616136.1"/>
    <property type="molecule type" value="Genomic_DNA"/>
</dbReference>
<evidence type="ECO:0000256" key="1">
    <source>
        <dbReference type="SAM" id="MobiDB-lite"/>
    </source>
</evidence>
<protein>
    <submittedName>
        <fullName evidence="3">Relaxase/mobilization nuclease domain-containing protein</fullName>
    </submittedName>
</protein>
<feature type="region of interest" description="Disordered" evidence="1">
    <location>
        <begin position="277"/>
        <end position="298"/>
    </location>
</feature>
<organism evidence="3 4">
    <name type="scientific">Nostoc punctiforme FACHB-252</name>
    <dbReference type="NCBI Taxonomy" id="1357509"/>
    <lineage>
        <taxon>Bacteria</taxon>
        <taxon>Bacillati</taxon>
        <taxon>Cyanobacteriota</taxon>
        <taxon>Cyanophyceae</taxon>
        <taxon>Nostocales</taxon>
        <taxon>Nostocaceae</taxon>
        <taxon>Nostoc</taxon>
    </lineage>
</organism>
<proteinExistence type="predicted"/>
<evidence type="ECO:0000313" key="3">
    <source>
        <dbReference type="EMBL" id="MBD2616136.1"/>
    </source>
</evidence>
<keyword evidence="4" id="KW-1185">Reference proteome</keyword>
<comment type="caution">
    <text evidence="3">The sequence shown here is derived from an EMBL/GenBank/DDBJ whole genome shotgun (WGS) entry which is preliminary data.</text>
</comment>
<name>A0ABR8HJV5_NOSPU</name>
<evidence type="ECO:0000259" key="2">
    <source>
        <dbReference type="Pfam" id="PF03432"/>
    </source>
</evidence>
<accession>A0ABR8HJV5</accession>
<evidence type="ECO:0000313" key="4">
    <source>
        <dbReference type="Proteomes" id="UP000606396"/>
    </source>
</evidence>
<feature type="region of interest" description="Disordered" evidence="1">
    <location>
        <begin position="142"/>
        <end position="165"/>
    </location>
</feature>
<reference evidence="3 4" key="1">
    <citation type="journal article" date="2020" name="ISME J.">
        <title>Comparative genomics reveals insights into cyanobacterial evolution and habitat adaptation.</title>
        <authorList>
            <person name="Chen M.Y."/>
            <person name="Teng W.K."/>
            <person name="Zhao L."/>
            <person name="Hu C.X."/>
            <person name="Zhou Y.K."/>
            <person name="Han B.P."/>
            <person name="Song L.R."/>
            <person name="Shu W.S."/>
        </authorList>
    </citation>
    <scope>NUCLEOTIDE SEQUENCE [LARGE SCALE GENOMIC DNA]</scope>
    <source>
        <strain evidence="3 4">FACHB-252</strain>
    </source>
</reference>
<dbReference type="Pfam" id="PF03432">
    <property type="entry name" value="Relaxase"/>
    <property type="match status" value="1"/>
</dbReference>